<keyword evidence="1 2" id="KW-0812">Transmembrane</keyword>
<sequence length="213" mass="24303">MKRIELLEQLKNHIKQRKSVYLFVSILFLMGIIFGAFLVNSISLTQRHDLFLHLSQFFHEMNNGHIEATANELFINSIVHYSKYIGLLWILGISMIGLPIIFILLFMKGIVIGFTVGFLVNQMGAQGFVIAFVTVFPQNIILIPVFIAVGCLSVRFCIRLFKHTFMKGIHEPIFPHFLSYTVTIVCLLAVTFIAALFESYLAPSLLKWTLSLF</sequence>
<name>A0ABU6NIJ7_9BACI</name>
<dbReference type="InterPro" id="IPR014196">
    <property type="entry name" value="SpoIIM"/>
</dbReference>
<dbReference type="Pfam" id="PF01944">
    <property type="entry name" value="SpoIIM"/>
    <property type="match status" value="1"/>
</dbReference>
<feature type="transmembrane region" description="Helical" evidence="2">
    <location>
        <begin position="84"/>
        <end position="107"/>
    </location>
</feature>
<feature type="transmembrane region" description="Helical" evidence="2">
    <location>
        <begin position="20"/>
        <end position="42"/>
    </location>
</feature>
<feature type="transmembrane region" description="Helical" evidence="2">
    <location>
        <begin position="141"/>
        <end position="161"/>
    </location>
</feature>
<protein>
    <recommendedName>
        <fullName evidence="1">Stage II sporulation protein M</fullName>
    </recommendedName>
</protein>
<comment type="subunit">
    <text evidence="1">Component of the MPD complex composed of SpoIIM, SpoIIP and SpoIID.</text>
</comment>
<keyword evidence="1" id="KW-1003">Cell membrane</keyword>
<feature type="transmembrane region" description="Helical" evidence="2">
    <location>
        <begin position="114"/>
        <end position="135"/>
    </location>
</feature>
<comment type="subcellular location">
    <subcellularLocation>
        <location evidence="1">Cell membrane</location>
        <topology evidence="1">Multi-pass membrane protein</topology>
    </subcellularLocation>
    <text evidence="1">Localizes to the sporulation septum and to the second division site within the mother cell. Before the start of engulfment localizes to the septal midpoint, then spreads throughout the septum prior to becoming enriched at the leading edge of the engulfing membrane, where it remains until the completion of membrane migration. Some remain partially trapped at the septum during engulfment and upon completion of engulfment become dispersed in the outer forespore membrane. Localization of the MPD complex to the septal membrane is dependent on SpoIIB.</text>
</comment>
<keyword evidence="2" id="KW-1133">Transmembrane helix</keyword>
<keyword evidence="4" id="KW-1185">Reference proteome</keyword>
<organism evidence="3 4">
    <name type="scientific">Shouchella miscanthi</name>
    <dbReference type="NCBI Taxonomy" id="2598861"/>
    <lineage>
        <taxon>Bacteria</taxon>
        <taxon>Bacillati</taxon>
        <taxon>Bacillota</taxon>
        <taxon>Bacilli</taxon>
        <taxon>Bacillales</taxon>
        <taxon>Bacillaceae</taxon>
        <taxon>Shouchella</taxon>
    </lineage>
</organism>
<accession>A0ABU6NIJ7</accession>
<dbReference type="RefSeq" id="WP_035394087.1">
    <property type="nucleotide sequence ID" value="NZ_CP042163.1"/>
</dbReference>
<evidence type="ECO:0000313" key="3">
    <source>
        <dbReference type="EMBL" id="MED4127994.1"/>
    </source>
</evidence>
<feature type="transmembrane region" description="Helical" evidence="2">
    <location>
        <begin position="173"/>
        <end position="197"/>
    </location>
</feature>
<reference evidence="3 4" key="1">
    <citation type="submission" date="2023-03" db="EMBL/GenBank/DDBJ databases">
        <title>Bacillus Genome Sequencing.</title>
        <authorList>
            <person name="Dunlap C."/>
        </authorList>
    </citation>
    <scope>NUCLEOTIDE SEQUENCE [LARGE SCALE GENOMIC DNA]</scope>
    <source>
        <strain evidence="3 4">B-4107</strain>
    </source>
</reference>
<evidence type="ECO:0000313" key="4">
    <source>
        <dbReference type="Proteomes" id="UP001341820"/>
    </source>
</evidence>
<evidence type="ECO:0000256" key="2">
    <source>
        <dbReference type="SAM" id="Phobius"/>
    </source>
</evidence>
<dbReference type="EMBL" id="JAROAS010000010">
    <property type="protein sequence ID" value="MED4127994.1"/>
    <property type="molecule type" value="Genomic_DNA"/>
</dbReference>
<gene>
    <name evidence="3" type="primary">spoIIM</name>
    <name evidence="3" type="ORF">P5F74_07605</name>
</gene>
<keyword evidence="1" id="KW-0749">Sporulation</keyword>
<comment type="function">
    <text evidence="1">Required for complete septum migration and engulfment of the forespore compartment during sporulation. Required for stabilizing and recruiting of SpoIIP to the septal membrane.</text>
</comment>
<dbReference type="Proteomes" id="UP001341820">
    <property type="component" value="Unassembled WGS sequence"/>
</dbReference>
<proteinExistence type="predicted"/>
<dbReference type="PIRSF" id="PIRSF038973">
    <property type="entry name" value="SpoIIM"/>
    <property type="match status" value="1"/>
</dbReference>
<dbReference type="InterPro" id="IPR002798">
    <property type="entry name" value="SpoIIM-like"/>
</dbReference>
<keyword evidence="1 2" id="KW-0472">Membrane</keyword>
<evidence type="ECO:0000256" key="1">
    <source>
        <dbReference type="PIRNR" id="PIRNR038973"/>
    </source>
</evidence>
<comment type="caution">
    <text evidence="3">The sequence shown here is derived from an EMBL/GenBank/DDBJ whole genome shotgun (WGS) entry which is preliminary data.</text>
</comment>
<dbReference type="NCBIfam" id="TIGR02831">
    <property type="entry name" value="spo_II_M"/>
    <property type="match status" value="1"/>
</dbReference>